<dbReference type="PROSITE" id="PS51257">
    <property type="entry name" value="PROKAR_LIPOPROTEIN"/>
    <property type="match status" value="1"/>
</dbReference>
<dbReference type="Proteomes" id="UP000597617">
    <property type="component" value="Unassembled WGS sequence"/>
</dbReference>
<dbReference type="InterPro" id="IPR025345">
    <property type="entry name" value="DUF4249"/>
</dbReference>
<evidence type="ECO:0000313" key="1">
    <source>
        <dbReference type="EMBL" id="MBF9235857.1"/>
    </source>
</evidence>
<proteinExistence type="predicted"/>
<evidence type="ECO:0000313" key="2">
    <source>
        <dbReference type="Proteomes" id="UP000597617"/>
    </source>
</evidence>
<comment type="caution">
    <text evidence="1">The sequence shown here is derived from an EMBL/GenBank/DDBJ whole genome shotgun (WGS) entry which is preliminary data.</text>
</comment>
<keyword evidence="2" id="KW-1185">Reference proteome</keyword>
<dbReference type="EMBL" id="JADQDQ010000001">
    <property type="protein sequence ID" value="MBF9235857.1"/>
    <property type="molecule type" value="Genomic_DNA"/>
</dbReference>
<reference evidence="1 2" key="1">
    <citation type="submission" date="2020-11" db="EMBL/GenBank/DDBJ databases">
        <authorList>
            <person name="Kim M.K."/>
        </authorList>
    </citation>
    <scope>NUCLEOTIDE SEQUENCE [LARGE SCALE GENOMIC DNA]</scope>
    <source>
        <strain evidence="1 2">BT683</strain>
    </source>
</reference>
<sequence length="393" mass="43780">MRTFPLSIGRSLIWCLALLMGCTDSYLPEALESPPNYLVVDGFLNAQGVTTVRLSRTYAVDSKAVAPAELRANAFIEDEAGARLGLREGVAGAYVSAPLVLDPAKKYRLRVLTQAGQDYASEFVPVKLTPPIDAVAWRATPEGVDVLVDTHDDQNASQYYRWDYEETWEINPPYRPNVEYVNGQMRDIVVPYPTICWGSALSTAIQIDKTTALSQDVVSGFRVRRLARTSERLTSRYSVLVQQHALTKEEYAYWELLRKNTESLGSLFDPQPAQLTGNVRCLSAPDQLALGFVSAHSCTEKRLFIARQELPQEWDVRTGYEGCLPPDTVYIDRPNPPIPNPVVILYGAFNPLSGNLPIEPVYGPGPVLQGYTAKSRDCIDCRTRGTTVRPTFW</sequence>
<accession>A0ABS0ICG3</accession>
<dbReference type="Pfam" id="PF14054">
    <property type="entry name" value="DUF4249"/>
    <property type="match status" value="1"/>
</dbReference>
<organism evidence="1 2">
    <name type="scientific">Hymenobacter jeongseonensis</name>
    <dbReference type="NCBI Taxonomy" id="2791027"/>
    <lineage>
        <taxon>Bacteria</taxon>
        <taxon>Pseudomonadati</taxon>
        <taxon>Bacteroidota</taxon>
        <taxon>Cytophagia</taxon>
        <taxon>Cytophagales</taxon>
        <taxon>Hymenobacteraceae</taxon>
        <taxon>Hymenobacter</taxon>
    </lineage>
</organism>
<dbReference type="RefSeq" id="WP_196280256.1">
    <property type="nucleotide sequence ID" value="NZ_JADQDQ010000001.1"/>
</dbReference>
<gene>
    <name evidence="1" type="ORF">I2I05_00465</name>
</gene>
<name>A0ABS0ICG3_9BACT</name>
<protein>
    <submittedName>
        <fullName evidence="1">DUF4249 domain-containing protein</fullName>
    </submittedName>
</protein>